<evidence type="ECO:0000313" key="1">
    <source>
        <dbReference type="EMBL" id="AXW87819.1"/>
    </source>
</evidence>
<reference evidence="1 2" key="1">
    <citation type="submission" date="2017-08" db="EMBL/GenBank/DDBJ databases">
        <title>Comparative genomics of bacteria isolated from necrotic lesions of AOD affected trees.</title>
        <authorList>
            <person name="Doonan J."/>
            <person name="Denman S."/>
            <person name="McDonald J.E."/>
        </authorList>
    </citation>
    <scope>NUCLEOTIDE SEQUENCE [LARGE SCALE GENOMIC DNA]</scope>
    <source>
        <strain evidence="1 2">477</strain>
    </source>
</reference>
<dbReference type="KEGG" id="lbq:CKQ53_13130"/>
<gene>
    <name evidence="1" type="ORF">CKQ53_13130</name>
</gene>
<protein>
    <recommendedName>
        <fullName evidence="3">Gp11</fullName>
    </recommendedName>
</protein>
<dbReference type="Proteomes" id="UP000263881">
    <property type="component" value="Chromosome"/>
</dbReference>
<name>A0AAD0SIN2_9GAMM</name>
<dbReference type="AlphaFoldDB" id="A0AAD0SIN2"/>
<dbReference type="RefSeq" id="WP_094118471.1">
    <property type="nucleotide sequence ID" value="NZ_CP023009.1"/>
</dbReference>
<proteinExistence type="predicted"/>
<dbReference type="EMBL" id="CP023009">
    <property type="protein sequence ID" value="AXW87819.1"/>
    <property type="molecule type" value="Genomic_DNA"/>
</dbReference>
<evidence type="ECO:0008006" key="3">
    <source>
        <dbReference type="Google" id="ProtNLM"/>
    </source>
</evidence>
<evidence type="ECO:0000313" key="2">
    <source>
        <dbReference type="Proteomes" id="UP000263881"/>
    </source>
</evidence>
<dbReference type="InterPro" id="IPR055794">
    <property type="entry name" value="DUF7370"/>
</dbReference>
<keyword evidence="2" id="KW-1185">Reference proteome</keyword>
<organism evidence="1 2">
    <name type="scientific">Lonsdalea britannica</name>
    <dbReference type="NCBI Taxonomy" id="1082704"/>
    <lineage>
        <taxon>Bacteria</taxon>
        <taxon>Pseudomonadati</taxon>
        <taxon>Pseudomonadota</taxon>
        <taxon>Gammaproteobacteria</taxon>
        <taxon>Enterobacterales</taxon>
        <taxon>Pectobacteriaceae</taxon>
        <taxon>Lonsdalea</taxon>
    </lineage>
</organism>
<accession>A0AAD0SIN2</accession>
<sequence>MVKIAIDDVKPMMAELGFTLPDAVLLLLIDQANGVSECMDGAGYSDSLKQLLLIYAAVRLAALSGARKISSQSAPSGASRSFAYDSSGTDYLYKQIQAWDTHGCLSGLPLSSKSVGFFDVVGG</sequence>
<dbReference type="Pfam" id="PF24085">
    <property type="entry name" value="DUF7370"/>
    <property type="match status" value="1"/>
</dbReference>